<protein>
    <submittedName>
        <fullName evidence="9">Metabolite transport protein YjhB</fullName>
    </submittedName>
</protein>
<comment type="caution">
    <text evidence="9">The sequence shown here is derived from an EMBL/GenBank/DDBJ whole genome shotgun (WGS) entry which is preliminary data.</text>
</comment>
<sequence length="430" mass="47013">MDVKNHSYFFERDDNLTAIKSRNLPAGWHKAFYTLWLGCFITGMGFSMTMPFISLFISDLGNYSKLQINLYSGLAFAMTFIAQAIVSPYWGSLADRKGRKLMCMRASGVMAITITLTGFAPNAIYIVIMRFIQGSFSGYINNATALMASETPHERSGWVMSQMMTAGTAGNLVGPLLGGTLSSFFGNIFGGAWGYRIPFFITGVLMFIVFLGTTFLVHEDFTPISREKMKPMSEIMKSLPSIKLIIVMFITTLLVQSSTMSIDPIVSLYVKSMMPHGSDVAFVAGIVAATPGLGTLLAASKIGHKMDEIGPLRVLRVGLVIGFILFAPMALTNNPWMLAFLRFLLGIASAGMLPAAQTVLTLNTPKESFGRIFSYNQSFQAIGAVLGSLMGSAISGFSNYATVFWVTGFTLLLNFILILIFAWGISYRDK</sequence>
<evidence type="ECO:0000256" key="6">
    <source>
        <dbReference type="ARBA" id="ARBA00023136"/>
    </source>
</evidence>
<dbReference type="InterPro" id="IPR020846">
    <property type="entry name" value="MFS_dom"/>
</dbReference>
<dbReference type="Proteomes" id="UP000651333">
    <property type="component" value="Unassembled WGS sequence"/>
</dbReference>
<keyword evidence="5 7" id="KW-1133">Transmembrane helix</keyword>
<dbReference type="SUPFAM" id="SSF103473">
    <property type="entry name" value="MFS general substrate transporter"/>
    <property type="match status" value="1"/>
</dbReference>
<keyword evidence="2" id="KW-0813">Transport</keyword>
<dbReference type="AlphaFoldDB" id="A0A9Q5C2Q5"/>
<evidence type="ECO:0000313" key="10">
    <source>
        <dbReference type="Proteomes" id="UP000651333"/>
    </source>
</evidence>
<dbReference type="Pfam" id="PF06779">
    <property type="entry name" value="MFS_4"/>
    <property type="match status" value="1"/>
</dbReference>
<dbReference type="InterPro" id="IPR036259">
    <property type="entry name" value="MFS_trans_sf"/>
</dbReference>
<dbReference type="Pfam" id="PF07690">
    <property type="entry name" value="MFS_1"/>
    <property type="match status" value="1"/>
</dbReference>
<dbReference type="PANTHER" id="PTHR43414:SF6">
    <property type="entry name" value="MULTIDRUG RESISTANCE PROTEIN MDTG"/>
    <property type="match status" value="1"/>
</dbReference>
<dbReference type="GO" id="GO:0005886">
    <property type="term" value="C:plasma membrane"/>
    <property type="evidence" value="ECO:0007669"/>
    <property type="project" value="UniProtKB-SubCell"/>
</dbReference>
<feature type="transmembrane region" description="Helical" evidence="7">
    <location>
        <begin position="239"/>
        <end position="260"/>
    </location>
</feature>
<reference evidence="9" key="1">
    <citation type="submission" date="2019-09" db="EMBL/GenBank/DDBJ databases">
        <title>Comparative genomic analysis of Lactobacillus helveticus.</title>
        <authorList>
            <person name="Zhang H."/>
            <person name="Chen Y."/>
            <person name="Zhong Z."/>
        </authorList>
    </citation>
    <scope>NUCLEOTIDE SEQUENCE</scope>
    <source>
        <strain evidence="9">IMAU30003</strain>
    </source>
</reference>
<feature type="domain" description="Major facilitator superfamily (MFS) profile" evidence="8">
    <location>
        <begin position="31"/>
        <end position="426"/>
    </location>
</feature>
<feature type="transmembrane region" description="Helical" evidence="7">
    <location>
        <begin position="377"/>
        <end position="397"/>
    </location>
</feature>
<evidence type="ECO:0000313" key="9">
    <source>
        <dbReference type="EMBL" id="NRO35438.1"/>
    </source>
</evidence>
<evidence type="ECO:0000256" key="4">
    <source>
        <dbReference type="ARBA" id="ARBA00022692"/>
    </source>
</evidence>
<feature type="transmembrane region" description="Helical" evidence="7">
    <location>
        <begin position="403"/>
        <end position="425"/>
    </location>
</feature>
<comment type="subcellular location">
    <subcellularLocation>
        <location evidence="1">Cell membrane</location>
        <topology evidence="1">Multi-pass membrane protein</topology>
    </subcellularLocation>
</comment>
<feature type="transmembrane region" description="Helical" evidence="7">
    <location>
        <begin position="33"/>
        <end position="56"/>
    </location>
</feature>
<evidence type="ECO:0000256" key="1">
    <source>
        <dbReference type="ARBA" id="ARBA00004651"/>
    </source>
</evidence>
<feature type="transmembrane region" description="Helical" evidence="7">
    <location>
        <begin position="337"/>
        <end position="356"/>
    </location>
</feature>
<feature type="transmembrane region" description="Helical" evidence="7">
    <location>
        <begin position="172"/>
        <end position="193"/>
    </location>
</feature>
<accession>A0A9Q5C2Q5</accession>
<organism evidence="9 10">
    <name type="scientific">Lactobacillus helveticus</name>
    <name type="common">Lactobacillus suntoryeus</name>
    <dbReference type="NCBI Taxonomy" id="1587"/>
    <lineage>
        <taxon>Bacteria</taxon>
        <taxon>Bacillati</taxon>
        <taxon>Bacillota</taxon>
        <taxon>Bacilli</taxon>
        <taxon>Lactobacillales</taxon>
        <taxon>Lactobacillaceae</taxon>
        <taxon>Lactobacillus</taxon>
    </lineage>
</organism>
<feature type="transmembrane region" description="Helical" evidence="7">
    <location>
        <begin position="106"/>
        <end position="128"/>
    </location>
</feature>
<feature type="transmembrane region" description="Helical" evidence="7">
    <location>
        <begin position="314"/>
        <end position="331"/>
    </location>
</feature>
<keyword evidence="4 7" id="KW-0812">Transmembrane</keyword>
<dbReference type="PANTHER" id="PTHR43414">
    <property type="entry name" value="MULTIDRUG RESISTANCE PROTEIN MDTG"/>
    <property type="match status" value="1"/>
</dbReference>
<dbReference type="EMBL" id="WCHB01000065">
    <property type="protein sequence ID" value="NRO35438.1"/>
    <property type="molecule type" value="Genomic_DNA"/>
</dbReference>
<evidence type="ECO:0000256" key="2">
    <source>
        <dbReference type="ARBA" id="ARBA00022448"/>
    </source>
</evidence>
<dbReference type="InterPro" id="IPR011701">
    <property type="entry name" value="MFS"/>
</dbReference>
<name>A0A9Q5C2Q5_LACHE</name>
<feature type="transmembrane region" description="Helical" evidence="7">
    <location>
        <begin position="280"/>
        <end position="302"/>
    </location>
</feature>
<dbReference type="Gene3D" id="1.20.1250.20">
    <property type="entry name" value="MFS general substrate transporter like domains"/>
    <property type="match status" value="2"/>
</dbReference>
<keyword evidence="3" id="KW-1003">Cell membrane</keyword>
<gene>
    <name evidence="9" type="ORF">IMAU30003_01688</name>
</gene>
<dbReference type="GO" id="GO:0022857">
    <property type="term" value="F:transmembrane transporter activity"/>
    <property type="evidence" value="ECO:0007669"/>
    <property type="project" value="InterPro"/>
</dbReference>
<evidence type="ECO:0000259" key="8">
    <source>
        <dbReference type="PROSITE" id="PS50850"/>
    </source>
</evidence>
<evidence type="ECO:0000256" key="3">
    <source>
        <dbReference type="ARBA" id="ARBA00022475"/>
    </source>
</evidence>
<evidence type="ECO:0000256" key="7">
    <source>
        <dbReference type="SAM" id="Phobius"/>
    </source>
</evidence>
<feature type="transmembrane region" description="Helical" evidence="7">
    <location>
        <begin position="199"/>
        <end position="218"/>
    </location>
</feature>
<dbReference type="RefSeq" id="WP_371870301.1">
    <property type="nucleotide sequence ID" value="NZ_BLYS01000194.1"/>
</dbReference>
<evidence type="ECO:0000256" key="5">
    <source>
        <dbReference type="ARBA" id="ARBA00022989"/>
    </source>
</evidence>
<dbReference type="PROSITE" id="PS50850">
    <property type="entry name" value="MFS"/>
    <property type="match status" value="1"/>
</dbReference>
<keyword evidence="6 7" id="KW-0472">Membrane</keyword>
<feature type="transmembrane region" description="Helical" evidence="7">
    <location>
        <begin position="68"/>
        <end position="86"/>
    </location>
</feature>
<dbReference type="InterPro" id="IPR010645">
    <property type="entry name" value="MFS_4"/>
</dbReference>
<proteinExistence type="predicted"/>